<dbReference type="InterPro" id="IPR001638">
    <property type="entry name" value="Solute-binding_3/MltF_N"/>
</dbReference>
<evidence type="ECO:0000256" key="3">
    <source>
        <dbReference type="ARBA" id="ARBA00022729"/>
    </source>
</evidence>
<feature type="signal peptide" evidence="6">
    <location>
        <begin position="1"/>
        <end position="28"/>
    </location>
</feature>
<dbReference type="PANTHER" id="PTHR35936:SF34">
    <property type="entry name" value="ABC TRANSPORTER EXTRACELLULAR-BINDING PROTEIN YCKB-RELATED"/>
    <property type="match status" value="1"/>
</dbReference>
<feature type="region of interest" description="Disordered" evidence="5">
    <location>
        <begin position="209"/>
        <end position="228"/>
    </location>
</feature>
<gene>
    <name evidence="8" type="ORF">IV67_GL001001</name>
</gene>
<sequence length="269" mass="29002">MNTLVKTSLIVAATGVVGVGLISSQASADSYKSDLKNKGELTVGLEGTYAPFSYKNKSGKLVGYDVDVAKAVAKEMGLKPVFVETKFDSLVAGLDANKYDVVYNDMGKTKEREKNYAFGGQYLNSEAVILVKKDSDIKTVKDLKGKKAAQTTSSNYGQAAKKNKAELVSAPGFAEALDLVSSGKADATLNADDAWSIYKKEHPKTDLKAIRTDDLDSSGAAPMLNKKDKQLAKEITKAQDKLKEDGTLTKLSKQYFDKDLSGSKDDKKD</sequence>
<organism evidence="8 9">
    <name type="scientific">Weissella minor</name>
    <dbReference type="NCBI Taxonomy" id="1620"/>
    <lineage>
        <taxon>Bacteria</taxon>
        <taxon>Bacillati</taxon>
        <taxon>Bacillota</taxon>
        <taxon>Bacilli</taxon>
        <taxon>Lactobacillales</taxon>
        <taxon>Lactobacillaceae</taxon>
        <taxon>Weissella</taxon>
    </lineage>
</organism>
<dbReference type="GO" id="GO:0030313">
    <property type="term" value="C:cell envelope"/>
    <property type="evidence" value="ECO:0007669"/>
    <property type="project" value="UniProtKB-SubCell"/>
</dbReference>
<evidence type="ECO:0000256" key="1">
    <source>
        <dbReference type="ARBA" id="ARBA00004196"/>
    </source>
</evidence>
<dbReference type="SMART" id="SM00062">
    <property type="entry name" value="PBPb"/>
    <property type="match status" value="1"/>
</dbReference>
<dbReference type="SUPFAM" id="SSF53850">
    <property type="entry name" value="Periplasmic binding protein-like II"/>
    <property type="match status" value="1"/>
</dbReference>
<proteinExistence type="inferred from homology"/>
<dbReference type="Pfam" id="PF00497">
    <property type="entry name" value="SBP_bac_3"/>
    <property type="match status" value="1"/>
</dbReference>
<keyword evidence="3 6" id="KW-0732">Signal</keyword>
<dbReference type="PROSITE" id="PS01039">
    <property type="entry name" value="SBP_BACTERIAL_3"/>
    <property type="match status" value="1"/>
</dbReference>
<dbReference type="Gene3D" id="3.40.190.10">
    <property type="entry name" value="Periplasmic binding protein-like II"/>
    <property type="match status" value="2"/>
</dbReference>
<feature type="chain" id="PRO_5006418920" evidence="6">
    <location>
        <begin position="29"/>
        <end position="269"/>
    </location>
</feature>
<accession>A0A0R2JF55</accession>
<reference evidence="8 9" key="1">
    <citation type="journal article" date="2015" name="Genome Announc.">
        <title>Expanding the biotechnology potential of lactobacilli through comparative genomics of 213 strains and associated genera.</title>
        <authorList>
            <person name="Sun Z."/>
            <person name="Harris H.M."/>
            <person name="McCann A."/>
            <person name="Guo C."/>
            <person name="Argimon S."/>
            <person name="Zhang W."/>
            <person name="Yang X."/>
            <person name="Jeffery I.B."/>
            <person name="Cooney J.C."/>
            <person name="Kagawa T.F."/>
            <person name="Liu W."/>
            <person name="Song Y."/>
            <person name="Salvetti E."/>
            <person name="Wrobel A."/>
            <person name="Rasinkangas P."/>
            <person name="Parkhill J."/>
            <person name="Rea M.C."/>
            <person name="O'Sullivan O."/>
            <person name="Ritari J."/>
            <person name="Douillard F.P."/>
            <person name="Paul Ross R."/>
            <person name="Yang R."/>
            <person name="Briner A.E."/>
            <person name="Felis G.E."/>
            <person name="de Vos W.M."/>
            <person name="Barrangou R."/>
            <person name="Klaenhammer T.R."/>
            <person name="Caufield P.W."/>
            <person name="Cui Y."/>
            <person name="Zhang H."/>
            <person name="O'Toole P.W."/>
        </authorList>
    </citation>
    <scope>NUCLEOTIDE SEQUENCE [LARGE SCALE GENOMIC DNA]</scope>
    <source>
        <strain evidence="8 9">DSM 20014</strain>
    </source>
</reference>
<comment type="caution">
    <text evidence="8">The sequence shown here is derived from an EMBL/GenBank/DDBJ whole genome shotgun (WGS) entry which is preliminary data.</text>
</comment>
<dbReference type="Proteomes" id="UP000051673">
    <property type="component" value="Unassembled WGS sequence"/>
</dbReference>
<dbReference type="AlphaFoldDB" id="A0A0R2JF55"/>
<comment type="similarity">
    <text evidence="2 4">Belongs to the bacterial solute-binding protein 3 family.</text>
</comment>
<protein>
    <submittedName>
        <fullName evidence="8">Amino acid ABC transporter substrate-binding protein</fullName>
    </submittedName>
</protein>
<dbReference type="PANTHER" id="PTHR35936">
    <property type="entry name" value="MEMBRANE-BOUND LYTIC MUREIN TRANSGLYCOSYLASE F"/>
    <property type="match status" value="1"/>
</dbReference>
<dbReference type="PATRIC" id="fig|1620.3.peg.1016"/>
<dbReference type="RefSeq" id="WP_057788747.1">
    <property type="nucleotide sequence ID" value="NZ_JQCD01000031.1"/>
</dbReference>
<dbReference type="STRING" id="1620.IV67_GL001001"/>
<evidence type="ECO:0000313" key="9">
    <source>
        <dbReference type="Proteomes" id="UP000051673"/>
    </source>
</evidence>
<evidence type="ECO:0000259" key="7">
    <source>
        <dbReference type="SMART" id="SM00062"/>
    </source>
</evidence>
<evidence type="ECO:0000256" key="6">
    <source>
        <dbReference type="SAM" id="SignalP"/>
    </source>
</evidence>
<evidence type="ECO:0000256" key="2">
    <source>
        <dbReference type="ARBA" id="ARBA00010333"/>
    </source>
</evidence>
<evidence type="ECO:0000256" key="4">
    <source>
        <dbReference type="RuleBase" id="RU003744"/>
    </source>
</evidence>
<evidence type="ECO:0000256" key="5">
    <source>
        <dbReference type="SAM" id="MobiDB-lite"/>
    </source>
</evidence>
<dbReference type="OrthoDB" id="8613538at2"/>
<feature type="domain" description="Solute-binding protein family 3/N-terminal" evidence="7">
    <location>
        <begin position="40"/>
        <end position="259"/>
    </location>
</feature>
<keyword evidence="9" id="KW-1185">Reference proteome</keyword>
<dbReference type="InterPro" id="IPR018313">
    <property type="entry name" value="SBP_3_CS"/>
</dbReference>
<name>A0A0R2JF55_9LACO</name>
<evidence type="ECO:0000313" key="8">
    <source>
        <dbReference type="EMBL" id="KRN75953.1"/>
    </source>
</evidence>
<comment type="subcellular location">
    <subcellularLocation>
        <location evidence="1">Cell envelope</location>
    </subcellularLocation>
</comment>
<dbReference type="EMBL" id="JQCD01000031">
    <property type="protein sequence ID" value="KRN75953.1"/>
    <property type="molecule type" value="Genomic_DNA"/>
</dbReference>